<comment type="caution">
    <text evidence="3">The sequence shown here is derived from an EMBL/GenBank/DDBJ whole genome shotgun (WGS) entry which is preliminary data.</text>
</comment>
<evidence type="ECO:0000256" key="2">
    <source>
        <dbReference type="SAM" id="Phobius"/>
    </source>
</evidence>
<dbReference type="Pfam" id="PF06912">
    <property type="entry name" value="DUF1275"/>
    <property type="match status" value="1"/>
</dbReference>
<feature type="transmembrane region" description="Helical" evidence="2">
    <location>
        <begin position="106"/>
        <end position="128"/>
    </location>
</feature>
<dbReference type="InterPro" id="IPR010699">
    <property type="entry name" value="DUF1275"/>
</dbReference>
<keyword evidence="4" id="KW-1185">Reference proteome</keyword>
<keyword evidence="2" id="KW-1133">Transmembrane helix</keyword>
<name>A0A2V3U3X5_9HYPH</name>
<keyword evidence="2" id="KW-0472">Membrane</keyword>
<evidence type="ECO:0000313" key="4">
    <source>
        <dbReference type="Proteomes" id="UP000248021"/>
    </source>
</evidence>
<sequence>MDLIGNKMAPRSTVGTLQGQTSEPDRGPRKIVLATALTAVSGYVDAVGYSHLGHLYLSFMSGNSTRLGVSLAGLDWSDALLAASIIAAFVVGAAAGTLLSDRWQNAVLPVVLGVELAVVLGASGIYLAGHDRIALGMMAATMGMQNTLHQRVAGADVGKSFMTGNLFSLGEALGRLFRDRSQRVLLSQHALSWATFLAGVVIGAHAFAYLGVPASLAVVALVLASLFAATLR</sequence>
<organism evidence="3 4">
    <name type="scientific">Chelatococcus asaccharovorans</name>
    <dbReference type="NCBI Taxonomy" id="28210"/>
    <lineage>
        <taxon>Bacteria</taxon>
        <taxon>Pseudomonadati</taxon>
        <taxon>Pseudomonadota</taxon>
        <taxon>Alphaproteobacteria</taxon>
        <taxon>Hyphomicrobiales</taxon>
        <taxon>Chelatococcaceae</taxon>
        <taxon>Chelatococcus</taxon>
    </lineage>
</organism>
<feature type="compositionally biased region" description="Polar residues" evidence="1">
    <location>
        <begin position="13"/>
        <end position="22"/>
    </location>
</feature>
<keyword evidence="2" id="KW-0812">Transmembrane</keyword>
<evidence type="ECO:0000313" key="3">
    <source>
        <dbReference type="EMBL" id="PXW57373.1"/>
    </source>
</evidence>
<protein>
    <submittedName>
        <fullName evidence="3">Uncharacterized membrane protein YoaK (UPF0700 family)</fullName>
    </submittedName>
</protein>
<evidence type="ECO:0000256" key="1">
    <source>
        <dbReference type="SAM" id="MobiDB-lite"/>
    </source>
</evidence>
<dbReference type="PANTHER" id="PTHR37314:SF4">
    <property type="entry name" value="UPF0700 TRANSMEMBRANE PROTEIN YOAK"/>
    <property type="match status" value="1"/>
</dbReference>
<reference evidence="3 4" key="1">
    <citation type="submission" date="2018-05" db="EMBL/GenBank/DDBJ databases">
        <title>Genomic Encyclopedia of Type Strains, Phase IV (KMG-IV): sequencing the most valuable type-strain genomes for metagenomic binning, comparative biology and taxonomic classification.</title>
        <authorList>
            <person name="Goeker M."/>
        </authorList>
    </citation>
    <scope>NUCLEOTIDE SEQUENCE [LARGE SCALE GENOMIC DNA]</scope>
    <source>
        <strain evidence="3 4">DSM 6462</strain>
    </source>
</reference>
<dbReference type="Proteomes" id="UP000248021">
    <property type="component" value="Unassembled WGS sequence"/>
</dbReference>
<dbReference type="AlphaFoldDB" id="A0A2V3U3X5"/>
<dbReference type="OrthoDB" id="885342at2"/>
<gene>
    <name evidence="3" type="ORF">C7450_107414</name>
</gene>
<accession>A0A2V3U3X5</accession>
<proteinExistence type="predicted"/>
<dbReference type="PANTHER" id="PTHR37314">
    <property type="entry name" value="SLR0142 PROTEIN"/>
    <property type="match status" value="1"/>
</dbReference>
<dbReference type="RefSeq" id="WP_110375947.1">
    <property type="nucleotide sequence ID" value="NZ_JAHBRY010000001.1"/>
</dbReference>
<feature type="transmembrane region" description="Helical" evidence="2">
    <location>
        <begin position="79"/>
        <end position="100"/>
    </location>
</feature>
<dbReference type="EMBL" id="QJJK01000007">
    <property type="protein sequence ID" value="PXW57373.1"/>
    <property type="molecule type" value="Genomic_DNA"/>
</dbReference>
<feature type="transmembrane region" description="Helical" evidence="2">
    <location>
        <begin position="214"/>
        <end position="231"/>
    </location>
</feature>
<feature type="region of interest" description="Disordered" evidence="1">
    <location>
        <begin position="1"/>
        <end position="26"/>
    </location>
</feature>